<dbReference type="WBParaSite" id="RSKR_0000166500.1">
    <property type="protein sequence ID" value="RSKR_0000166500.1"/>
    <property type="gene ID" value="RSKR_0000166500"/>
</dbReference>
<protein>
    <submittedName>
        <fullName evidence="2">EF1_GNE domain-containing protein</fullName>
    </submittedName>
</protein>
<evidence type="ECO:0000313" key="1">
    <source>
        <dbReference type="Proteomes" id="UP000095286"/>
    </source>
</evidence>
<proteinExistence type="predicted"/>
<evidence type="ECO:0000313" key="2">
    <source>
        <dbReference type="WBParaSite" id="RSKR_0000166500.1"/>
    </source>
</evidence>
<accession>A0AC35TKG4</accession>
<sequence>MAFGKTTINTTDASDLASFNAYLADFPYVSGYTISAKDVEFFGLFKTAPACSKAYAHLTRWYKNVASFSEAEKKAFGGASTSAGAEEDFDLFDSEEDEEESEAKKKITEERLKAYHEKKAKKAGPIAKSSVILDIKPWDDTTDMGKMEEEVRKITMDGLVWGGGKLIPLAYGIRKLQIIIVIEDDKVSTEDLIDLITTDLEDYVQSVDIHAFNKI</sequence>
<dbReference type="Proteomes" id="UP000095286">
    <property type="component" value="Unplaced"/>
</dbReference>
<name>A0AC35TKG4_9BILA</name>
<organism evidence="1 2">
    <name type="scientific">Rhabditophanes sp. KR3021</name>
    <dbReference type="NCBI Taxonomy" id="114890"/>
    <lineage>
        <taxon>Eukaryota</taxon>
        <taxon>Metazoa</taxon>
        <taxon>Ecdysozoa</taxon>
        <taxon>Nematoda</taxon>
        <taxon>Chromadorea</taxon>
        <taxon>Rhabditida</taxon>
        <taxon>Tylenchina</taxon>
        <taxon>Panagrolaimomorpha</taxon>
        <taxon>Strongyloidoidea</taxon>
        <taxon>Alloionematidae</taxon>
        <taxon>Rhabditophanes</taxon>
    </lineage>
</organism>
<reference evidence="2" key="1">
    <citation type="submission" date="2016-11" db="UniProtKB">
        <authorList>
            <consortium name="WormBaseParasite"/>
        </authorList>
    </citation>
    <scope>IDENTIFICATION</scope>
    <source>
        <strain evidence="2">KR3021</strain>
    </source>
</reference>